<dbReference type="GO" id="GO:0008408">
    <property type="term" value="F:3'-5' exonuclease activity"/>
    <property type="evidence" value="ECO:0007669"/>
    <property type="project" value="UniProtKB-UniRule"/>
</dbReference>
<dbReference type="SMART" id="SM00482">
    <property type="entry name" value="POLAc"/>
    <property type="match status" value="1"/>
</dbReference>
<evidence type="ECO:0000256" key="14">
    <source>
        <dbReference type="ARBA" id="ARBA00023204"/>
    </source>
</evidence>
<dbReference type="InterPro" id="IPR012337">
    <property type="entry name" value="RNaseH-like_sf"/>
</dbReference>
<dbReference type="InterPro" id="IPR036279">
    <property type="entry name" value="5-3_exonuclease_C_sf"/>
</dbReference>
<name>F7XXM7_MOREP</name>
<dbReference type="CDD" id="cd06139">
    <property type="entry name" value="DNA_polA_I_Ecoli_like_exo"/>
    <property type="match status" value="1"/>
</dbReference>
<evidence type="ECO:0000256" key="18">
    <source>
        <dbReference type="RuleBase" id="RU004460"/>
    </source>
</evidence>
<proteinExistence type="inferred from homology"/>
<dbReference type="InterPro" id="IPR019760">
    <property type="entry name" value="DNA-dir_DNA_pol_A_CS"/>
</dbReference>
<accession>F7XXM7</accession>
<dbReference type="Proteomes" id="UP000000504">
    <property type="component" value="Chromosome"/>
</dbReference>
<dbReference type="Gene3D" id="3.30.70.370">
    <property type="match status" value="1"/>
</dbReference>
<dbReference type="FunFam" id="3.30.420.10:FF:000026">
    <property type="entry name" value="DNA polymerase I"/>
    <property type="match status" value="1"/>
</dbReference>
<dbReference type="Pfam" id="PF02739">
    <property type="entry name" value="5_3_exonuc_N"/>
    <property type="match status" value="1"/>
</dbReference>
<evidence type="ECO:0000256" key="6">
    <source>
        <dbReference type="ARBA" id="ARBA00022695"/>
    </source>
</evidence>
<keyword evidence="23" id="KW-1185">Reference proteome</keyword>
<dbReference type="EC" id="2.7.7.7" evidence="3 17"/>
<dbReference type="AlphaFoldDB" id="F7XXM7"/>
<evidence type="ECO:0000256" key="16">
    <source>
        <dbReference type="ARBA" id="ARBA00060162"/>
    </source>
</evidence>
<dbReference type="GO" id="GO:0003887">
    <property type="term" value="F:DNA-directed DNA polymerase activity"/>
    <property type="evidence" value="ECO:0007669"/>
    <property type="project" value="UniProtKB-UniRule"/>
</dbReference>
<dbReference type="SUPFAM" id="SSF88723">
    <property type="entry name" value="PIN domain-like"/>
    <property type="match status" value="1"/>
</dbReference>
<dbReference type="HOGENOM" id="CLU_004675_0_1_6"/>
<feature type="domain" description="5'-3' exonuclease" evidence="20">
    <location>
        <begin position="6"/>
        <end position="269"/>
    </location>
</feature>
<dbReference type="InterPro" id="IPR002421">
    <property type="entry name" value="5-3_exonuclease"/>
</dbReference>
<dbReference type="NCBIfam" id="TIGR00593">
    <property type="entry name" value="pola"/>
    <property type="match status" value="1"/>
</dbReference>
<evidence type="ECO:0000256" key="1">
    <source>
        <dbReference type="ARBA" id="ARBA00007705"/>
    </source>
</evidence>
<dbReference type="InterPro" id="IPR020045">
    <property type="entry name" value="DNA_polI_H3TH"/>
</dbReference>
<evidence type="ECO:0000256" key="4">
    <source>
        <dbReference type="ARBA" id="ARBA00020311"/>
    </source>
</evidence>
<dbReference type="Gene3D" id="3.40.50.1010">
    <property type="entry name" value="5'-nuclease"/>
    <property type="match status" value="1"/>
</dbReference>
<evidence type="ECO:0000259" key="21">
    <source>
        <dbReference type="SMART" id="SM00482"/>
    </source>
</evidence>
<protein>
    <recommendedName>
        <fullName evidence="4 17">DNA polymerase I</fullName>
        <ecNumber evidence="3 17">2.7.7.7</ecNumber>
    </recommendedName>
</protein>
<keyword evidence="12 18" id="KW-0239">DNA-directed DNA polymerase</keyword>
<dbReference type="Gene3D" id="1.10.150.20">
    <property type="entry name" value="5' to 3' exonuclease, C-terminal subdomain"/>
    <property type="match status" value="2"/>
</dbReference>
<evidence type="ECO:0000256" key="7">
    <source>
        <dbReference type="ARBA" id="ARBA00022705"/>
    </source>
</evidence>
<evidence type="ECO:0000256" key="10">
    <source>
        <dbReference type="ARBA" id="ARBA00022801"/>
    </source>
</evidence>
<keyword evidence="13 18" id="KW-0238">DNA-binding</keyword>
<dbReference type="STRING" id="903503.MEPCIT_203"/>
<dbReference type="RefSeq" id="WP_013975604.1">
    <property type="nucleotide sequence ID" value="NC_015735.1"/>
</dbReference>
<dbReference type="InterPro" id="IPR029060">
    <property type="entry name" value="PIN-like_dom_sf"/>
</dbReference>
<evidence type="ECO:0000256" key="2">
    <source>
        <dbReference type="ARBA" id="ARBA00011541"/>
    </source>
</evidence>
<dbReference type="eggNOG" id="COG0749">
    <property type="taxonomic scope" value="Bacteria"/>
</dbReference>
<dbReference type="SMART" id="SM00474">
    <property type="entry name" value="35EXOc"/>
    <property type="match status" value="1"/>
</dbReference>
<evidence type="ECO:0000259" key="20">
    <source>
        <dbReference type="SMART" id="SM00475"/>
    </source>
</evidence>
<comment type="function">
    <text evidence="16">In addition to polymerase activity, this DNA polymerase exhibits 3'-5' and 5'-3' exonuclease activity. It is able to utilize nicked circular duplex DNA as a template and can unwind the parental DNA strand from its template.</text>
</comment>
<dbReference type="CDD" id="cd08637">
    <property type="entry name" value="DNA_pol_A_pol_I_C"/>
    <property type="match status" value="1"/>
</dbReference>
<dbReference type="InterPro" id="IPR002298">
    <property type="entry name" value="DNA_polymerase_A"/>
</dbReference>
<keyword evidence="11 18" id="KW-0269">Exonuclease</keyword>
<dbReference type="CDD" id="cd09859">
    <property type="entry name" value="PIN_53EXO"/>
    <property type="match status" value="1"/>
</dbReference>
<evidence type="ECO:0000256" key="17">
    <source>
        <dbReference type="NCBIfam" id="TIGR00593"/>
    </source>
</evidence>
<feature type="domain" description="3'-5' exonuclease" evidence="19">
    <location>
        <begin position="332"/>
        <end position="517"/>
    </location>
</feature>
<dbReference type="SMART" id="SM00279">
    <property type="entry name" value="HhH2"/>
    <property type="match status" value="1"/>
</dbReference>
<dbReference type="SUPFAM" id="SSF47807">
    <property type="entry name" value="5' to 3' exonuclease, C-terminal subdomain"/>
    <property type="match status" value="1"/>
</dbReference>
<dbReference type="Gene3D" id="3.30.420.10">
    <property type="entry name" value="Ribonuclease H-like superfamily/Ribonuclease H"/>
    <property type="match status" value="1"/>
</dbReference>
<dbReference type="InterPro" id="IPR043502">
    <property type="entry name" value="DNA/RNA_pol_sf"/>
</dbReference>
<evidence type="ECO:0000256" key="5">
    <source>
        <dbReference type="ARBA" id="ARBA00022679"/>
    </source>
</evidence>
<comment type="subunit">
    <text evidence="2">Single-chain monomer with multiple functions.</text>
</comment>
<dbReference type="KEGG" id="men:MEPCIT_203"/>
<dbReference type="InterPro" id="IPR008918">
    <property type="entry name" value="HhH2"/>
</dbReference>
<dbReference type="GO" id="GO:0006302">
    <property type="term" value="P:double-strand break repair"/>
    <property type="evidence" value="ECO:0007669"/>
    <property type="project" value="TreeGrafter"/>
</dbReference>
<dbReference type="EMBL" id="CP002243">
    <property type="protein sequence ID" value="AEI74853.1"/>
    <property type="molecule type" value="Genomic_DNA"/>
</dbReference>
<dbReference type="PANTHER" id="PTHR10133">
    <property type="entry name" value="DNA POLYMERASE I"/>
    <property type="match status" value="1"/>
</dbReference>
<keyword evidence="10 18" id="KW-0378">Hydrolase</keyword>
<dbReference type="eggNOG" id="COG0258">
    <property type="taxonomic scope" value="Bacteria"/>
</dbReference>
<dbReference type="OrthoDB" id="9806424at2"/>
<evidence type="ECO:0000256" key="3">
    <source>
        <dbReference type="ARBA" id="ARBA00012417"/>
    </source>
</evidence>
<evidence type="ECO:0000256" key="15">
    <source>
        <dbReference type="ARBA" id="ARBA00049244"/>
    </source>
</evidence>
<dbReference type="InterPro" id="IPR020046">
    <property type="entry name" value="5-3_exonucl_a-hlix_arch_N"/>
</dbReference>
<dbReference type="GO" id="GO:0008409">
    <property type="term" value="F:5'-3' exonuclease activity"/>
    <property type="evidence" value="ECO:0007669"/>
    <property type="project" value="UniProtKB-UniRule"/>
</dbReference>
<dbReference type="SMART" id="SM00475">
    <property type="entry name" value="53EXOc"/>
    <property type="match status" value="1"/>
</dbReference>
<dbReference type="Pfam" id="PF00476">
    <property type="entry name" value="DNA_pol_A"/>
    <property type="match status" value="1"/>
</dbReference>
<feature type="domain" description="DNA-directed DNA polymerase family A palm" evidence="21">
    <location>
        <begin position="697"/>
        <end position="903"/>
    </location>
</feature>
<keyword evidence="14 18" id="KW-0234">DNA repair</keyword>
<sequence length="939" mass="105681">MYQIQKKNTLILVDGSFYLYRAYHALPSLNNIAGEPTGAMYGVLNMLKSLLIQYQPSHVAVVFDTKDKTFRDQLFEHYKLHRPIMPENLRKQITPLYDMVKAMGLPILSISGIEADDVIGTLAITAARDGCDVRIITGDKDIAQLVSSKITMTNTLANTIIGPEEVKTKFGVPPALIIDYLALMGDRADNIPGVMGIGKKTAQILLHEIGGLETIYQQLDSISILCCRGAKNIATKLEQQRDLAFLSYQLATIKTDVVLDLSYYQLTVEEPQYKLLRLLFQRYEFKRWLSDLNTGKWLQKTDKNAVTTPSPWAATRPVAAEDPSEVISTVSYSQITDMATLDSWINMIHNNGVFAFNTATDGLDTMTANLVGLFFAVKPGKVTYLLLGQDYLNEPHKLDQTAVLTALKPILEDPTISKIGFNLKFDQGILNQYHIHLAGITFDTMLESYVLNSVAGKHDIASIAKRFLQYTTVNFDKIAVDQYKLMFNHSALEQTITYAAHADIILRLHQTLWPRLEQAAELKKVFEQIDIPLVPVLSRIERNGVLIDEQLLAKYSVELTNRLEELELEAHKLVKKPFNLTSTKQLQAILCDKKQKLQTMKQYLADTSFNNNKEEQGKKEAQANMILVMLAYALQKLIAEYRIIAKLKSNYTDKLPKMINKLSNRIHTSYHQAITATGRLSSSYPNLQNIPVRNNAGRRIRQAFIAPPDTLILAADYSQIELRIITHLSSDPGLLTTFAAGKDIHRATAAEVFGLPFENVTQDQRRRAKAINFGLIYGMSAFGLSRQLSIPRLAAQKYINRYFQRHPGVLEYMELTRRQATSKGYVATMEGRRIYLPNINSRNSIRKKSAERAAINAPIQGTAADIIKRAMIAVDSWLQQEAPPIRMIMQVHDELVFEVHKNAVENAKARIQALMEGCFALDVPLQVKVGVGENWAQAH</sequence>
<keyword evidence="8" id="KW-0540">Nuclease</keyword>
<reference evidence="22 23" key="2">
    <citation type="journal article" date="2011" name="Curr. Biol.">
        <title>An interdependent metabolic patchwork in the nested symbiosis of mealybugs.</title>
        <authorList>
            <person name="McCutcheon J.P."/>
            <person name="von Dohlen C.D."/>
        </authorList>
    </citation>
    <scope>NUCLEOTIDE SEQUENCE [LARGE SCALE GENOMIC DNA]</scope>
    <source>
        <strain evidence="22 23">PCIT</strain>
    </source>
</reference>
<keyword evidence="5 18" id="KW-0808">Transferase</keyword>
<evidence type="ECO:0000313" key="23">
    <source>
        <dbReference type="Proteomes" id="UP000000504"/>
    </source>
</evidence>
<evidence type="ECO:0000259" key="19">
    <source>
        <dbReference type="SMART" id="SM00474"/>
    </source>
</evidence>
<evidence type="ECO:0000256" key="11">
    <source>
        <dbReference type="ARBA" id="ARBA00022839"/>
    </source>
</evidence>
<dbReference type="FunFam" id="1.10.150.20:FF:000003">
    <property type="entry name" value="DNA polymerase I"/>
    <property type="match status" value="1"/>
</dbReference>
<gene>
    <name evidence="18 22" type="primary">polA</name>
    <name evidence="22" type="ordered locus">MEPCIT_203</name>
</gene>
<evidence type="ECO:0000256" key="12">
    <source>
        <dbReference type="ARBA" id="ARBA00022932"/>
    </source>
</evidence>
<keyword evidence="7 18" id="KW-0235">DNA replication</keyword>
<dbReference type="NCBIfam" id="NF004397">
    <property type="entry name" value="PRK05755.1"/>
    <property type="match status" value="1"/>
</dbReference>
<dbReference type="InterPro" id="IPR018320">
    <property type="entry name" value="DNA_polymerase_1"/>
</dbReference>
<dbReference type="Gene3D" id="1.20.1060.10">
    <property type="entry name" value="Taq DNA Polymerase, Chain T, domain 4"/>
    <property type="match status" value="1"/>
</dbReference>
<dbReference type="GO" id="GO:0006261">
    <property type="term" value="P:DNA-templated DNA replication"/>
    <property type="evidence" value="ECO:0007669"/>
    <property type="project" value="UniProtKB-UniRule"/>
</dbReference>
<dbReference type="InterPro" id="IPR002562">
    <property type="entry name" value="3'-5'_exonuclease_dom"/>
</dbReference>
<evidence type="ECO:0000256" key="9">
    <source>
        <dbReference type="ARBA" id="ARBA00022763"/>
    </source>
</evidence>
<dbReference type="GO" id="GO:0003677">
    <property type="term" value="F:DNA binding"/>
    <property type="evidence" value="ECO:0007669"/>
    <property type="project" value="UniProtKB-UniRule"/>
</dbReference>
<dbReference type="Pfam" id="PF01612">
    <property type="entry name" value="DNA_pol_A_exo1"/>
    <property type="match status" value="1"/>
</dbReference>
<dbReference type="FunFam" id="1.10.150.20:FF:000002">
    <property type="entry name" value="DNA polymerase I"/>
    <property type="match status" value="1"/>
</dbReference>
<comment type="catalytic activity">
    <reaction evidence="15 18">
        <text>DNA(n) + a 2'-deoxyribonucleoside 5'-triphosphate = DNA(n+1) + diphosphate</text>
        <dbReference type="Rhea" id="RHEA:22508"/>
        <dbReference type="Rhea" id="RHEA-COMP:17339"/>
        <dbReference type="Rhea" id="RHEA-COMP:17340"/>
        <dbReference type="ChEBI" id="CHEBI:33019"/>
        <dbReference type="ChEBI" id="CHEBI:61560"/>
        <dbReference type="ChEBI" id="CHEBI:173112"/>
        <dbReference type="EC" id="2.7.7.7"/>
    </reaction>
</comment>
<dbReference type="InterPro" id="IPR001098">
    <property type="entry name" value="DNA-dir_DNA_pol_A_palm_dom"/>
</dbReference>
<dbReference type="CDD" id="cd09898">
    <property type="entry name" value="H3TH_53EXO"/>
    <property type="match status" value="1"/>
</dbReference>
<dbReference type="Pfam" id="PF01367">
    <property type="entry name" value="5_3_exonuc"/>
    <property type="match status" value="1"/>
</dbReference>
<dbReference type="PROSITE" id="PS00447">
    <property type="entry name" value="DNA_POLYMERASE_A"/>
    <property type="match status" value="1"/>
</dbReference>
<comment type="similarity">
    <text evidence="1 18">Belongs to the DNA polymerase type-A family.</text>
</comment>
<dbReference type="SUPFAM" id="SSF56672">
    <property type="entry name" value="DNA/RNA polymerases"/>
    <property type="match status" value="1"/>
</dbReference>
<reference key="1">
    <citation type="submission" date="2010-09" db="EMBL/GenBank/DDBJ databases">
        <title>An interdependent metabolic patchwork in the nested three-way symbiosis of mealybugs.</title>
        <authorList>
            <person name="McCutcheon J.P."/>
            <person name="von Dohlen C.D."/>
        </authorList>
    </citation>
    <scope>NUCLEOTIDE SEQUENCE</scope>
    <source>
        <strain>PCIT</strain>
    </source>
</reference>
<evidence type="ECO:0000313" key="22">
    <source>
        <dbReference type="EMBL" id="AEI74853.1"/>
    </source>
</evidence>
<dbReference type="PANTHER" id="PTHR10133:SF27">
    <property type="entry name" value="DNA POLYMERASE NU"/>
    <property type="match status" value="1"/>
</dbReference>
<evidence type="ECO:0000256" key="8">
    <source>
        <dbReference type="ARBA" id="ARBA00022722"/>
    </source>
</evidence>
<dbReference type="FunFam" id="3.40.50.1010:FF:000001">
    <property type="entry name" value="DNA polymerase I"/>
    <property type="match status" value="1"/>
</dbReference>
<dbReference type="PRINTS" id="PR00868">
    <property type="entry name" value="DNAPOLI"/>
</dbReference>
<dbReference type="InterPro" id="IPR036397">
    <property type="entry name" value="RNaseH_sf"/>
</dbReference>
<organism evidence="22 23">
    <name type="scientific">Moranella endobia (strain PCIT)</name>
    <dbReference type="NCBI Taxonomy" id="903503"/>
    <lineage>
        <taxon>Bacteria</taxon>
        <taxon>Pseudomonadati</taxon>
        <taxon>Pseudomonadota</taxon>
        <taxon>Gammaproteobacteria</taxon>
        <taxon>Enterobacterales</taxon>
        <taxon>Enterobacteriaceae</taxon>
        <taxon>Candidatus Moranella</taxon>
    </lineage>
</organism>
<keyword evidence="9 18" id="KW-0227">DNA damage</keyword>
<evidence type="ECO:0000256" key="13">
    <source>
        <dbReference type="ARBA" id="ARBA00023125"/>
    </source>
</evidence>
<dbReference type="SUPFAM" id="SSF53098">
    <property type="entry name" value="Ribonuclease H-like"/>
    <property type="match status" value="1"/>
</dbReference>
<keyword evidence="6 18" id="KW-0548">Nucleotidyltransferase</keyword>